<dbReference type="EC" id="2.7.11.1" evidence="1"/>
<dbReference type="Gene3D" id="1.10.510.10">
    <property type="entry name" value="Transferase(Phosphotransferase) domain 1"/>
    <property type="match status" value="1"/>
</dbReference>
<evidence type="ECO:0000256" key="1">
    <source>
        <dbReference type="ARBA" id="ARBA00012513"/>
    </source>
</evidence>
<dbReference type="InterPro" id="IPR008271">
    <property type="entry name" value="Ser/Thr_kinase_AS"/>
</dbReference>
<reference evidence="9" key="1">
    <citation type="submission" date="2015-10" db="EMBL/GenBank/DDBJ databases">
        <authorList>
            <person name="Devillers H."/>
        </authorList>
    </citation>
    <scope>NUCLEOTIDE SEQUENCE [LARGE SCALE GENOMIC DNA]</scope>
</reference>
<evidence type="ECO:0000313" key="8">
    <source>
        <dbReference type="EMBL" id="CUS21112.1"/>
    </source>
</evidence>
<evidence type="ECO:0000256" key="6">
    <source>
        <dbReference type="PROSITE-ProRule" id="PRU10141"/>
    </source>
</evidence>
<dbReference type="SUPFAM" id="SSF56112">
    <property type="entry name" value="Protein kinase-like (PK-like)"/>
    <property type="match status" value="1"/>
</dbReference>
<dbReference type="GO" id="GO:0005737">
    <property type="term" value="C:cytoplasm"/>
    <property type="evidence" value="ECO:0007669"/>
    <property type="project" value="TreeGrafter"/>
</dbReference>
<comment type="catalytic activity">
    <reaction evidence="5">
        <text>L-seryl-[protein] + ATP = O-phospho-L-seryl-[protein] + ADP + H(+)</text>
        <dbReference type="Rhea" id="RHEA:17989"/>
        <dbReference type="Rhea" id="RHEA-COMP:9863"/>
        <dbReference type="Rhea" id="RHEA-COMP:11604"/>
        <dbReference type="ChEBI" id="CHEBI:15378"/>
        <dbReference type="ChEBI" id="CHEBI:29999"/>
        <dbReference type="ChEBI" id="CHEBI:30616"/>
        <dbReference type="ChEBI" id="CHEBI:83421"/>
        <dbReference type="ChEBI" id="CHEBI:456216"/>
        <dbReference type="EC" id="2.7.11.1"/>
    </reaction>
</comment>
<feature type="domain" description="Protein kinase" evidence="7">
    <location>
        <begin position="17"/>
        <end position="282"/>
    </location>
</feature>
<dbReference type="Proteomes" id="UP000236544">
    <property type="component" value="Unassembled WGS sequence"/>
</dbReference>
<dbReference type="InterPro" id="IPR011009">
    <property type="entry name" value="Kinase-like_dom_sf"/>
</dbReference>
<dbReference type="PROSITE" id="PS50011">
    <property type="entry name" value="PROTEIN_KINASE_DOM"/>
    <property type="match status" value="1"/>
</dbReference>
<dbReference type="PANTHER" id="PTHR24346">
    <property type="entry name" value="MAP/MICROTUBULE AFFINITY-REGULATING KINASE"/>
    <property type="match status" value="1"/>
</dbReference>
<dbReference type="PROSITE" id="PS00107">
    <property type="entry name" value="PROTEIN_KINASE_ATP"/>
    <property type="match status" value="1"/>
</dbReference>
<evidence type="ECO:0000313" key="9">
    <source>
        <dbReference type="Proteomes" id="UP000236544"/>
    </source>
</evidence>
<keyword evidence="9" id="KW-1185">Reference proteome</keyword>
<comment type="catalytic activity">
    <reaction evidence="4">
        <text>L-threonyl-[protein] + ATP = O-phospho-L-threonyl-[protein] + ADP + H(+)</text>
        <dbReference type="Rhea" id="RHEA:46608"/>
        <dbReference type="Rhea" id="RHEA-COMP:11060"/>
        <dbReference type="Rhea" id="RHEA-COMP:11605"/>
        <dbReference type="ChEBI" id="CHEBI:15378"/>
        <dbReference type="ChEBI" id="CHEBI:30013"/>
        <dbReference type="ChEBI" id="CHEBI:30616"/>
        <dbReference type="ChEBI" id="CHEBI:61977"/>
        <dbReference type="ChEBI" id="CHEBI:456216"/>
        <dbReference type="EC" id="2.7.11.1"/>
    </reaction>
</comment>
<dbReference type="PROSITE" id="PS00108">
    <property type="entry name" value="PROTEIN_KINASE_ST"/>
    <property type="match status" value="1"/>
</dbReference>
<dbReference type="FunFam" id="1.10.510.10:FF:000571">
    <property type="entry name" value="Maternal embryonic leucine zipper kinase"/>
    <property type="match status" value="1"/>
</dbReference>
<evidence type="ECO:0000256" key="5">
    <source>
        <dbReference type="ARBA" id="ARBA00048679"/>
    </source>
</evidence>
<keyword evidence="2 6" id="KW-0547">Nucleotide-binding</keyword>
<dbReference type="Pfam" id="PF00069">
    <property type="entry name" value="Pkinase"/>
    <property type="match status" value="1"/>
</dbReference>
<dbReference type="SMART" id="SM00220">
    <property type="entry name" value="S_TKc"/>
    <property type="match status" value="1"/>
</dbReference>
<dbReference type="PANTHER" id="PTHR24346:SF110">
    <property type="entry name" value="NON-SPECIFIC SERINE_THREONINE PROTEIN KINASE"/>
    <property type="match status" value="1"/>
</dbReference>
<accession>A0A0N7ML27</accession>
<evidence type="ECO:0000256" key="4">
    <source>
        <dbReference type="ARBA" id="ARBA00047899"/>
    </source>
</evidence>
<feature type="binding site" evidence="6">
    <location>
        <position position="47"/>
    </location>
    <ligand>
        <name>ATP</name>
        <dbReference type="ChEBI" id="CHEBI:30616"/>
    </ligand>
</feature>
<dbReference type="InterPro" id="IPR000719">
    <property type="entry name" value="Prot_kinase_dom"/>
</dbReference>
<dbReference type="GO" id="GO:0004674">
    <property type="term" value="F:protein serine/threonine kinase activity"/>
    <property type="evidence" value="ECO:0007669"/>
    <property type="project" value="UniProtKB-EC"/>
</dbReference>
<evidence type="ECO:0000259" key="7">
    <source>
        <dbReference type="PROSITE" id="PS50011"/>
    </source>
</evidence>
<dbReference type="AlphaFoldDB" id="A0A0N7ML27"/>
<dbReference type="InterPro" id="IPR017441">
    <property type="entry name" value="Protein_kinase_ATP_BS"/>
</dbReference>
<dbReference type="EMBL" id="LN890542">
    <property type="protein sequence ID" value="CUS21112.1"/>
    <property type="molecule type" value="Genomic_DNA"/>
</dbReference>
<keyword evidence="3 6" id="KW-0067">ATP-binding</keyword>
<dbReference type="GO" id="GO:0005524">
    <property type="term" value="F:ATP binding"/>
    <property type="evidence" value="ECO:0007669"/>
    <property type="project" value="UniProtKB-UniRule"/>
</dbReference>
<gene>
    <name evidence="8" type="ORF">LAQU0_S02e06128g</name>
</gene>
<sequence>MSTNFSQRSPLPKIKDLILGDTVGQGSFAFVKAACLESNPEKVVAVKFVHLPTCVKHGLSEKEAIQEVVIQSKCSDHLNILKVIDCNVTKNFLWIAMEMAGGGDLFDKIEPDVGVDTEVAQFYFKQLINALTYLHEKCGIAHRDIKPENILLDSDGNLKLADFGLASQFMRKDGTKRLSSDTRGSLPYMAPEILHARNYHADCTDIWSCGVLVFVLLTGETPWELPSNDDVQFREFSENSGNIVGGPWSKISLAQLNLVRKILQPDPKKRVTLGELRNHVWYTSLAPFSDKNGRCNNPQLLSQKLLSKLHVSLSDDEYTRCIKDDHWLRKPTHTSTQPIQSEIADLRRDSFGTSSRLATQYELLEQSNLGQASNSDYEWTQQVHVDMATQQFQVNSTPEGAFISTSILTKFYSLQDMSSILPMLEHTLRALGIPVKIGLYESFLELKDAHKLEDVFPVTIQVKTMDRKGWFLSGNVSLSKAYEGPVVISFNRRSGDPLEWRRLFKKVSLLCRDLIYVP</sequence>
<organism evidence="8 9">
    <name type="scientific">Lachancea quebecensis</name>
    <dbReference type="NCBI Taxonomy" id="1654605"/>
    <lineage>
        <taxon>Eukaryota</taxon>
        <taxon>Fungi</taxon>
        <taxon>Dikarya</taxon>
        <taxon>Ascomycota</taxon>
        <taxon>Saccharomycotina</taxon>
        <taxon>Saccharomycetes</taxon>
        <taxon>Saccharomycetales</taxon>
        <taxon>Saccharomycetaceae</taxon>
        <taxon>Lachancea</taxon>
    </lineage>
</organism>
<protein>
    <recommendedName>
        <fullName evidence="1">non-specific serine/threonine protein kinase</fullName>
        <ecNumber evidence="1">2.7.11.1</ecNumber>
    </recommendedName>
</protein>
<evidence type="ECO:0000256" key="2">
    <source>
        <dbReference type="ARBA" id="ARBA00022741"/>
    </source>
</evidence>
<evidence type="ECO:0000256" key="3">
    <source>
        <dbReference type="ARBA" id="ARBA00022840"/>
    </source>
</evidence>
<name>A0A0N7ML27_9SACH</name>
<dbReference type="GO" id="GO:0035556">
    <property type="term" value="P:intracellular signal transduction"/>
    <property type="evidence" value="ECO:0007669"/>
    <property type="project" value="TreeGrafter"/>
</dbReference>
<proteinExistence type="predicted"/>
<dbReference type="OrthoDB" id="539158at2759"/>